<dbReference type="GO" id="GO:0046872">
    <property type="term" value="F:metal ion binding"/>
    <property type="evidence" value="ECO:0007669"/>
    <property type="project" value="TreeGrafter"/>
</dbReference>
<dbReference type="PRINTS" id="PR00297">
    <property type="entry name" value="CHAPERONIN10"/>
</dbReference>
<dbReference type="InterPro" id="IPR020818">
    <property type="entry name" value="Chaperonin_GroES"/>
</dbReference>
<keyword evidence="5" id="KW-1185">Reference proteome</keyword>
<keyword evidence="2 3" id="KW-0143">Chaperone</keyword>
<evidence type="ECO:0000256" key="1">
    <source>
        <dbReference type="ARBA" id="ARBA00006975"/>
    </source>
</evidence>
<evidence type="ECO:0000256" key="2">
    <source>
        <dbReference type="ARBA" id="ARBA00023186"/>
    </source>
</evidence>
<name>A0A543KLT2_9MICO</name>
<dbReference type="CDD" id="cd00320">
    <property type="entry name" value="cpn10"/>
    <property type="match status" value="1"/>
</dbReference>
<dbReference type="GO" id="GO:0044183">
    <property type="term" value="F:protein folding chaperone"/>
    <property type="evidence" value="ECO:0007669"/>
    <property type="project" value="InterPro"/>
</dbReference>
<dbReference type="GO" id="GO:0051082">
    <property type="term" value="F:unfolded protein binding"/>
    <property type="evidence" value="ECO:0007669"/>
    <property type="project" value="TreeGrafter"/>
</dbReference>
<dbReference type="PANTHER" id="PTHR10772:SF58">
    <property type="entry name" value="CO-CHAPERONIN GROES"/>
    <property type="match status" value="1"/>
</dbReference>
<dbReference type="InterPro" id="IPR037124">
    <property type="entry name" value="Chaperonin_GroES_sf"/>
</dbReference>
<dbReference type="GO" id="GO:0051087">
    <property type="term" value="F:protein-folding chaperone binding"/>
    <property type="evidence" value="ECO:0007669"/>
    <property type="project" value="TreeGrafter"/>
</dbReference>
<comment type="function">
    <text evidence="3">Together with the chaperonin GroEL, plays an essential role in assisting protein folding. The GroEL-GroES system forms a nano-cage that allows encapsulation of the non-native substrate proteins and provides a physical environment optimized to promote and accelerate protein folding. GroES binds to the apical surface of the GroEL ring, thereby capping the opening of the GroEL channel.</text>
</comment>
<dbReference type="SMART" id="SM00883">
    <property type="entry name" value="Cpn10"/>
    <property type="match status" value="1"/>
</dbReference>
<evidence type="ECO:0000313" key="5">
    <source>
        <dbReference type="Proteomes" id="UP000315133"/>
    </source>
</evidence>
<dbReference type="Gene3D" id="2.30.33.40">
    <property type="entry name" value="GroES chaperonin"/>
    <property type="match status" value="1"/>
</dbReference>
<dbReference type="PANTHER" id="PTHR10772">
    <property type="entry name" value="10 KDA HEAT SHOCK PROTEIN"/>
    <property type="match status" value="1"/>
</dbReference>
<comment type="similarity">
    <text evidence="1 3">Belongs to the GroES chaperonin family.</text>
</comment>
<accession>A0A543KLT2</accession>
<dbReference type="GO" id="GO:0005524">
    <property type="term" value="F:ATP binding"/>
    <property type="evidence" value="ECO:0007669"/>
    <property type="project" value="InterPro"/>
</dbReference>
<proteinExistence type="inferred from homology"/>
<reference evidence="4 5" key="1">
    <citation type="submission" date="2019-06" db="EMBL/GenBank/DDBJ databases">
        <title>Sequencing the genomes of 1000 actinobacteria strains.</title>
        <authorList>
            <person name="Klenk H.-P."/>
        </authorList>
    </citation>
    <scope>NUCLEOTIDE SEQUENCE [LARGE SCALE GENOMIC DNA]</scope>
    <source>
        <strain evidence="4 5">DSM 12362</strain>
    </source>
</reference>
<dbReference type="InterPro" id="IPR011032">
    <property type="entry name" value="GroES-like_sf"/>
</dbReference>
<comment type="caution">
    <text evidence="4">The sequence shown here is derived from an EMBL/GenBank/DDBJ whole genome shotgun (WGS) entry which is preliminary data.</text>
</comment>
<dbReference type="SUPFAM" id="SSF50129">
    <property type="entry name" value="GroES-like"/>
    <property type="match status" value="1"/>
</dbReference>
<evidence type="ECO:0000256" key="3">
    <source>
        <dbReference type="RuleBase" id="RU000535"/>
    </source>
</evidence>
<dbReference type="Proteomes" id="UP000315133">
    <property type="component" value="Unassembled WGS sequence"/>
</dbReference>
<protein>
    <recommendedName>
        <fullName evidence="3">10 kDa chaperonin</fullName>
    </recommendedName>
</protein>
<dbReference type="AlphaFoldDB" id="A0A543KLT2"/>
<sequence length="108" mass="11789">MGESGKLPIRMLHDRVLVSLEGEQGERRSGGGIVIPATASIGKRLAWGRVVAIGSNVRQVQLDDRVLFDPEERAEVELGSKDYVLLRERDLHAVAAERVPDAGTGLYL</sequence>
<dbReference type="EMBL" id="VFPU01000001">
    <property type="protein sequence ID" value="TQM96049.1"/>
    <property type="molecule type" value="Genomic_DNA"/>
</dbReference>
<evidence type="ECO:0000313" key="4">
    <source>
        <dbReference type="EMBL" id="TQM96049.1"/>
    </source>
</evidence>
<dbReference type="Pfam" id="PF00166">
    <property type="entry name" value="Cpn10"/>
    <property type="match status" value="1"/>
</dbReference>
<comment type="subunit">
    <text evidence="3">Heptamer of 7 subunits arranged in a ring.</text>
</comment>
<organism evidence="4 5">
    <name type="scientific">Ornithinimicrobium humiphilum</name>
    <dbReference type="NCBI Taxonomy" id="125288"/>
    <lineage>
        <taxon>Bacteria</taxon>
        <taxon>Bacillati</taxon>
        <taxon>Actinomycetota</taxon>
        <taxon>Actinomycetes</taxon>
        <taxon>Micrococcales</taxon>
        <taxon>Ornithinimicrobiaceae</taxon>
        <taxon>Ornithinimicrobium</taxon>
    </lineage>
</organism>
<gene>
    <name evidence="4" type="ORF">FB476_0903</name>
</gene>